<feature type="region of interest" description="Disordered" evidence="1">
    <location>
        <begin position="200"/>
        <end position="220"/>
    </location>
</feature>
<feature type="compositionally biased region" description="Gly residues" evidence="1">
    <location>
        <begin position="204"/>
        <end position="218"/>
    </location>
</feature>
<accession>W8X408</accession>
<dbReference type="HOGENOM" id="CLU_838118_0_0_4"/>
<evidence type="ECO:0000256" key="1">
    <source>
        <dbReference type="SAM" id="MobiDB-lite"/>
    </source>
</evidence>
<gene>
    <name evidence="2" type="ORF">BN940_08191</name>
</gene>
<proteinExistence type="predicted"/>
<dbReference type="EMBL" id="HG916765">
    <property type="protein sequence ID" value="CDM24101.1"/>
    <property type="molecule type" value="Genomic_DNA"/>
</dbReference>
<dbReference type="STRING" id="1437824.BN940_08191"/>
<dbReference type="Proteomes" id="UP000019805">
    <property type="component" value="Chromosome"/>
</dbReference>
<sequence>MRAHPQRGSLLLEFMAVAALSLVLALWASHEWAQRARALQARSLAVWMDAARGAAESFLARHAAELADAGTADALAGQGYADWTAPRWDELRSAGLLAGGWQAAGPLRRTLGLRVLREGACPGASCQVWALVHARPALRTSAGGVDEALVAEWLQAAEGRGLVVWPRRPGFLSGAGQRIPVPEEGAADWGPGVVALAARPPSGQAGGAGSGGGEGGAGDDAAYLRVRDARDPDFQGDATVQGVVRSGTRLAARDSLHLERGWKVGDACAPEGALGRAVDGVGILACRQGHWTLVARPTGGGYMVHSRRGCANVLGVSTANPVTGVCACPTGYAAAQVAESGTPAAPEGLTMGYLCLLQK</sequence>
<name>W8X408_CASD6</name>
<dbReference type="KEGG" id="cdn:BN940_08191"/>
<dbReference type="eggNOG" id="ENOG5033IFI">
    <property type="taxonomic scope" value="Bacteria"/>
</dbReference>
<evidence type="ECO:0000313" key="3">
    <source>
        <dbReference type="Proteomes" id="UP000019805"/>
    </source>
</evidence>
<organism evidence="2 3">
    <name type="scientific">Castellaniella defragrans (strain DSM 12143 / CCUG 39792 / 65Phen)</name>
    <name type="common">Alcaligenes defragrans</name>
    <dbReference type="NCBI Taxonomy" id="1437824"/>
    <lineage>
        <taxon>Bacteria</taxon>
        <taxon>Pseudomonadati</taxon>
        <taxon>Pseudomonadota</taxon>
        <taxon>Betaproteobacteria</taxon>
        <taxon>Burkholderiales</taxon>
        <taxon>Alcaligenaceae</taxon>
        <taxon>Castellaniella</taxon>
    </lineage>
</organism>
<reference evidence="2 3" key="1">
    <citation type="journal article" date="2014" name="BMC Microbiol.">
        <title>The oxygen-independent metabolism of cyclic monoterpenes in Castellaniella defragrans 65Phen.</title>
        <authorList>
            <person name="Petasch J."/>
            <person name="Disch E.M."/>
            <person name="Markert S."/>
            <person name="Becher D."/>
            <person name="Schweder T."/>
            <person name="Huttel B."/>
            <person name="Reinhardt R."/>
            <person name="Harder J."/>
        </authorList>
    </citation>
    <scope>NUCLEOTIDE SEQUENCE [LARGE SCALE GENOMIC DNA]</scope>
    <source>
        <strain evidence="2">65Phen</strain>
    </source>
</reference>
<dbReference type="AlphaFoldDB" id="W8X408"/>
<keyword evidence="3" id="KW-1185">Reference proteome</keyword>
<protein>
    <submittedName>
        <fullName evidence="2">Putative exported protein</fullName>
    </submittedName>
</protein>
<evidence type="ECO:0000313" key="2">
    <source>
        <dbReference type="EMBL" id="CDM24101.1"/>
    </source>
</evidence>